<comment type="caution">
    <text evidence="2">The sequence shown here is derived from an EMBL/GenBank/DDBJ whole genome shotgun (WGS) entry which is preliminary data.</text>
</comment>
<evidence type="ECO:0000313" key="3">
    <source>
        <dbReference type="Proteomes" id="UP000177067"/>
    </source>
</evidence>
<dbReference type="EMBL" id="MFPS01000008">
    <property type="protein sequence ID" value="OGH58867.1"/>
    <property type="molecule type" value="Genomic_DNA"/>
</dbReference>
<name>A0A1F6LHI8_9BACT</name>
<proteinExistence type="predicted"/>
<accession>A0A1F6LHI8</accession>
<gene>
    <name evidence="2" type="ORF">A2725_03915</name>
</gene>
<dbReference type="Proteomes" id="UP000177067">
    <property type="component" value="Unassembled WGS sequence"/>
</dbReference>
<organism evidence="2 3">
    <name type="scientific">Candidatus Magasanikbacteria bacterium RIFCSPHIGHO2_01_FULL_33_34</name>
    <dbReference type="NCBI Taxonomy" id="1798671"/>
    <lineage>
        <taxon>Bacteria</taxon>
        <taxon>Candidatus Magasanikiibacteriota</taxon>
    </lineage>
</organism>
<sequence length="182" mass="20956">MPSTNTKPPGISPKDVSPAHNNPPEMETQIPEITPEIQSTEQLRETEQTPQEISVKEDSKFLDDAIKNLKDNLKHTKRKPTQVPEVRDEITIKVEKIMEEGLADAFKEMTPIQKQEFKIHGERTAIEIRKLLKSSKIKIKKIFQLLLEWLRLLPGVNRFFLEQEAKIKADKIISLKKINDGL</sequence>
<evidence type="ECO:0000313" key="2">
    <source>
        <dbReference type="EMBL" id="OGH58867.1"/>
    </source>
</evidence>
<protein>
    <submittedName>
        <fullName evidence="2">Uncharacterized protein</fullName>
    </submittedName>
</protein>
<dbReference type="AlphaFoldDB" id="A0A1F6LHI8"/>
<feature type="region of interest" description="Disordered" evidence="1">
    <location>
        <begin position="1"/>
        <end position="34"/>
    </location>
</feature>
<evidence type="ECO:0000256" key="1">
    <source>
        <dbReference type="SAM" id="MobiDB-lite"/>
    </source>
</evidence>
<reference evidence="2 3" key="1">
    <citation type="journal article" date="2016" name="Nat. Commun.">
        <title>Thousands of microbial genomes shed light on interconnected biogeochemical processes in an aquifer system.</title>
        <authorList>
            <person name="Anantharaman K."/>
            <person name="Brown C.T."/>
            <person name="Hug L.A."/>
            <person name="Sharon I."/>
            <person name="Castelle C.J."/>
            <person name="Probst A.J."/>
            <person name="Thomas B.C."/>
            <person name="Singh A."/>
            <person name="Wilkins M.J."/>
            <person name="Karaoz U."/>
            <person name="Brodie E.L."/>
            <person name="Williams K.H."/>
            <person name="Hubbard S.S."/>
            <person name="Banfield J.F."/>
        </authorList>
    </citation>
    <scope>NUCLEOTIDE SEQUENCE [LARGE SCALE GENOMIC DNA]</scope>
</reference>